<dbReference type="RefSeq" id="WP_187144105.1">
    <property type="nucleotide sequence ID" value="NZ_CABMMC010000020.1"/>
</dbReference>
<protein>
    <recommendedName>
        <fullName evidence="4">Collagen triple helix repeat protein</fullName>
    </recommendedName>
</protein>
<evidence type="ECO:0000256" key="1">
    <source>
        <dbReference type="SAM" id="MobiDB-lite"/>
    </source>
</evidence>
<evidence type="ECO:0000313" key="3">
    <source>
        <dbReference type="Proteomes" id="UP000245959"/>
    </source>
</evidence>
<feature type="region of interest" description="Disordered" evidence="1">
    <location>
        <begin position="551"/>
        <end position="581"/>
    </location>
</feature>
<dbReference type="InterPro" id="IPR011049">
    <property type="entry name" value="Serralysin-like_metalloprot_C"/>
</dbReference>
<dbReference type="Proteomes" id="UP000245959">
    <property type="component" value="Unassembled WGS sequence"/>
</dbReference>
<gene>
    <name evidence="2" type="ORF">C8D82_103131</name>
</gene>
<comment type="caution">
    <text evidence="2">The sequence shown here is derived from an EMBL/GenBank/DDBJ whole genome shotgun (WGS) entry which is preliminary data.</text>
</comment>
<dbReference type="Gene3D" id="2.150.10.10">
    <property type="entry name" value="Serralysin-like metalloprotease, C-terminal"/>
    <property type="match status" value="1"/>
</dbReference>
<dbReference type="GeneID" id="78297602"/>
<dbReference type="AlphaFoldDB" id="A0A2U1B9M1"/>
<evidence type="ECO:0000313" key="2">
    <source>
        <dbReference type="EMBL" id="PVY45217.1"/>
    </source>
</evidence>
<reference evidence="2 3" key="1">
    <citation type="submission" date="2018-04" db="EMBL/GenBank/DDBJ databases">
        <title>Genomic Encyclopedia of Type Strains, Phase IV (KMG-IV): sequencing the most valuable type-strain genomes for metagenomic binning, comparative biology and taxonomic classification.</title>
        <authorList>
            <person name="Goeker M."/>
        </authorList>
    </citation>
    <scope>NUCLEOTIDE SEQUENCE [LARGE SCALE GENOMIC DNA]</scope>
    <source>
        <strain evidence="2 3">DSM 14823</strain>
    </source>
</reference>
<accession>A0A2U1B9M1</accession>
<sequence>MATVKTAGGLIPGTVDTPLDARSRVSAEAEIMNIENPVLGALVFCSGNWKYYKITALKSKQIGPLTVENAAVAEYEELQSGGFGENNVALTEQAQVSGFYNVAGGTPYRITGYGADNRTLTLALPTGETLPAAAAGTVVYVHVSKSDDASPQAATVESVDAAAGTVVLTAALTLPTSVTELSADDDPAFLVFPATSWETDESSLTAGDYNLNAGCGATVQGSICVNVADYASVSGLCNVNSGESAAVSGVGNVNHGPESDLGGVNNLNTAGRGVFIRGGNNKAASDDVVIFGRGNTVSGMGAVVFGNCNTEISGREAFGFGNRLTLTGKYAHAIGYSLTVAAPDAMLIGRHGALADTPDNEGAFGIAGGEKDAPAIGFLHRVRKSVANPLYAPAKDAGQTGVDSDGEKQYIAEPAFSTEYRGHLLAVSETVTLSGVQTVTLDHDRFARWLLAGYGRATLALANWKDGDSGELIVDTTKQTINIPAEWVTLGADIAKTPGVYVLEIAMVGDTVFYAIKWPNSGGTVSSIGDHISIVNDYWYIDGVSTGVKARGDKGDKGDTGAQGPQGETGPKGDKGDTGAAAGFGTPTAAVAALAAGATPTVQVSVSGANTAKVFSFSFGIPKGDKGDKGDKGETGATGAAGAAPVRGTDYWTAADIATIKSYVDTAILNGTW</sequence>
<keyword evidence="3" id="KW-1185">Reference proteome</keyword>
<proteinExistence type="predicted"/>
<evidence type="ECO:0008006" key="4">
    <source>
        <dbReference type="Google" id="ProtNLM"/>
    </source>
</evidence>
<organism evidence="2 3">
    <name type="scientific">Victivallis vadensis</name>
    <dbReference type="NCBI Taxonomy" id="172901"/>
    <lineage>
        <taxon>Bacteria</taxon>
        <taxon>Pseudomonadati</taxon>
        <taxon>Lentisphaerota</taxon>
        <taxon>Lentisphaeria</taxon>
        <taxon>Victivallales</taxon>
        <taxon>Victivallaceae</taxon>
        <taxon>Victivallis</taxon>
    </lineage>
</organism>
<name>A0A2U1B9M1_9BACT</name>
<dbReference type="SUPFAM" id="SSF101967">
    <property type="entry name" value="Adhesin YadA, collagen-binding domain"/>
    <property type="match status" value="1"/>
</dbReference>
<dbReference type="EMBL" id="QEKH01000003">
    <property type="protein sequence ID" value="PVY45217.1"/>
    <property type="molecule type" value="Genomic_DNA"/>
</dbReference>